<dbReference type="Pfam" id="PF11799">
    <property type="entry name" value="IMS_C"/>
    <property type="match status" value="1"/>
</dbReference>
<organism evidence="7 8">
    <name type="scientific">Salmonirosea aquatica</name>
    <dbReference type="NCBI Taxonomy" id="2654236"/>
    <lineage>
        <taxon>Bacteria</taxon>
        <taxon>Pseudomonadati</taxon>
        <taxon>Bacteroidota</taxon>
        <taxon>Cytophagia</taxon>
        <taxon>Cytophagales</taxon>
        <taxon>Spirosomataceae</taxon>
        <taxon>Salmonirosea</taxon>
    </lineage>
</organism>
<comment type="similarity">
    <text evidence="1">Belongs to the DNA polymerase type-Y family.</text>
</comment>
<dbReference type="GO" id="GO:0005829">
    <property type="term" value="C:cytosol"/>
    <property type="evidence" value="ECO:0007669"/>
    <property type="project" value="TreeGrafter"/>
</dbReference>
<comment type="caution">
    <text evidence="7">The sequence shown here is derived from an EMBL/GenBank/DDBJ whole genome shotgun (WGS) entry which is preliminary data.</text>
</comment>
<dbReference type="RefSeq" id="WP_152766463.1">
    <property type="nucleotide sequence ID" value="NZ_WHLY01000003.1"/>
</dbReference>
<dbReference type="PROSITE" id="PS50173">
    <property type="entry name" value="UMUC"/>
    <property type="match status" value="1"/>
</dbReference>
<keyword evidence="3" id="KW-0741">SOS mutagenesis</keyword>
<dbReference type="GO" id="GO:0003887">
    <property type="term" value="F:DNA-directed DNA polymerase activity"/>
    <property type="evidence" value="ECO:0007669"/>
    <property type="project" value="TreeGrafter"/>
</dbReference>
<dbReference type="InterPro" id="IPR017961">
    <property type="entry name" value="DNA_pol_Y-fam_little_finger"/>
</dbReference>
<gene>
    <name evidence="7" type="ORF">GBK04_28535</name>
</gene>
<dbReference type="InterPro" id="IPR025188">
    <property type="entry name" value="DUF4113"/>
</dbReference>
<dbReference type="GO" id="GO:0042276">
    <property type="term" value="P:error-prone translesion synthesis"/>
    <property type="evidence" value="ECO:0007669"/>
    <property type="project" value="TreeGrafter"/>
</dbReference>
<dbReference type="Gene3D" id="1.10.150.20">
    <property type="entry name" value="5' to 3' exonuclease, C-terminal subdomain"/>
    <property type="match status" value="1"/>
</dbReference>
<accession>A0A7C9BMA8</accession>
<dbReference type="InterPro" id="IPR050116">
    <property type="entry name" value="DNA_polymerase-Y"/>
</dbReference>
<sequence length="426" mass="47462">MAWFGLLDCNNFYCSCERIFAPALSTAPLVVLSNNDGCIISRSQEAKDLGIKMGTPVHLIQDLIRQHAIEVFSSNYTLYGDISARVMNTLSELCPVVEVYSIDEAFLDLSIFPSSELETFARNIRKTVRQWTKIPTCVGIGPTKALAKVANRIAKKNPAHEGVFIIADEATRLAALQDYEIGEVWGIGRKYAQMLQANGIETAQQFTELPDEWVKSEMTIVGLRLLLELRGQSCLPMLSPRTLSKNICSSRSFGASQTNMENISEAVSTFASKCGEKLREQKGCAGVITVFLQTNRFKPEQPQYSKSQTLNIPSPTGNSAELIKYALHGLSQIYRAGYEYKKAGVIVTGIIPDDQVQQSMFDNGSRDRWDQISKAMDRINGKYGRDTISFAVQGTKGKRTWQPRAERRSAAFTTDWHQLPKVSMSD</sequence>
<dbReference type="InterPro" id="IPR001126">
    <property type="entry name" value="UmuC"/>
</dbReference>
<reference evidence="7 8" key="1">
    <citation type="submission" date="2019-10" db="EMBL/GenBank/DDBJ databases">
        <title>Draft Genome Sequence of Cytophagaceae sp. SJW1-29.</title>
        <authorList>
            <person name="Choi A."/>
        </authorList>
    </citation>
    <scope>NUCLEOTIDE SEQUENCE [LARGE SCALE GENOMIC DNA]</scope>
    <source>
        <strain evidence="7 8">SJW1-29</strain>
    </source>
</reference>
<evidence type="ECO:0000313" key="8">
    <source>
        <dbReference type="Proteomes" id="UP000479293"/>
    </source>
</evidence>
<evidence type="ECO:0000259" key="6">
    <source>
        <dbReference type="PROSITE" id="PS50173"/>
    </source>
</evidence>
<dbReference type="EMBL" id="WHLY01000003">
    <property type="protein sequence ID" value="MPR37177.1"/>
    <property type="molecule type" value="Genomic_DNA"/>
</dbReference>
<feature type="domain" description="UmuC" evidence="6">
    <location>
        <begin position="4"/>
        <end position="188"/>
    </location>
</feature>
<dbReference type="AlphaFoldDB" id="A0A7C9BMA8"/>
<dbReference type="InterPro" id="IPR043128">
    <property type="entry name" value="Rev_trsase/Diguanyl_cyclase"/>
</dbReference>
<dbReference type="Pfam" id="PF00817">
    <property type="entry name" value="IMS"/>
    <property type="match status" value="1"/>
</dbReference>
<dbReference type="GO" id="GO:0009432">
    <property type="term" value="P:SOS response"/>
    <property type="evidence" value="ECO:0007669"/>
    <property type="project" value="UniProtKB-KW"/>
</dbReference>
<dbReference type="PANTHER" id="PTHR11076">
    <property type="entry name" value="DNA REPAIR POLYMERASE UMUC / TRANSFERASE FAMILY MEMBER"/>
    <property type="match status" value="1"/>
</dbReference>
<evidence type="ECO:0000256" key="1">
    <source>
        <dbReference type="ARBA" id="ARBA00010945"/>
    </source>
</evidence>
<dbReference type="InterPro" id="IPR043502">
    <property type="entry name" value="DNA/RNA_pol_sf"/>
</dbReference>
<evidence type="ECO:0000256" key="5">
    <source>
        <dbReference type="ARBA" id="ARBA00023236"/>
    </source>
</evidence>
<protein>
    <submittedName>
        <fullName evidence="7">DUF4113 domain-containing protein</fullName>
    </submittedName>
</protein>
<keyword evidence="5" id="KW-0742">SOS response</keyword>
<proteinExistence type="inferred from homology"/>
<dbReference type="Pfam" id="PF13438">
    <property type="entry name" value="DUF4113"/>
    <property type="match status" value="1"/>
</dbReference>
<evidence type="ECO:0000256" key="3">
    <source>
        <dbReference type="ARBA" id="ARBA00023199"/>
    </source>
</evidence>
<keyword evidence="2" id="KW-0227">DNA damage</keyword>
<dbReference type="SUPFAM" id="SSF56672">
    <property type="entry name" value="DNA/RNA polymerases"/>
    <property type="match status" value="1"/>
</dbReference>
<dbReference type="PANTHER" id="PTHR11076:SF34">
    <property type="entry name" value="PROTEIN UMUC"/>
    <property type="match status" value="1"/>
</dbReference>
<keyword evidence="4" id="KW-0234">DNA repair</keyword>
<dbReference type="GO" id="GO:0006281">
    <property type="term" value="P:DNA repair"/>
    <property type="evidence" value="ECO:0007669"/>
    <property type="project" value="UniProtKB-KW"/>
</dbReference>
<dbReference type="Proteomes" id="UP000479293">
    <property type="component" value="Unassembled WGS sequence"/>
</dbReference>
<dbReference type="CDD" id="cd01700">
    <property type="entry name" value="PolY_Pol_V_umuC"/>
    <property type="match status" value="1"/>
</dbReference>
<name>A0A7C9BMA8_9BACT</name>
<dbReference type="Gene3D" id="3.30.70.270">
    <property type="match status" value="1"/>
</dbReference>
<evidence type="ECO:0000256" key="2">
    <source>
        <dbReference type="ARBA" id="ARBA00022763"/>
    </source>
</evidence>
<dbReference type="Gene3D" id="3.40.1170.60">
    <property type="match status" value="1"/>
</dbReference>
<dbReference type="GO" id="GO:0003684">
    <property type="term" value="F:damaged DNA binding"/>
    <property type="evidence" value="ECO:0007669"/>
    <property type="project" value="InterPro"/>
</dbReference>
<keyword evidence="8" id="KW-1185">Reference proteome</keyword>
<evidence type="ECO:0000256" key="4">
    <source>
        <dbReference type="ARBA" id="ARBA00023204"/>
    </source>
</evidence>
<evidence type="ECO:0000313" key="7">
    <source>
        <dbReference type="EMBL" id="MPR37177.1"/>
    </source>
</evidence>